<evidence type="ECO:0000313" key="3">
    <source>
        <dbReference type="Proteomes" id="UP000265618"/>
    </source>
</evidence>
<evidence type="ECO:0000313" key="2">
    <source>
        <dbReference type="EMBL" id="GIQ79508.1"/>
    </source>
</evidence>
<reference evidence="2 3" key="1">
    <citation type="journal article" date="2018" name="PLoS ONE">
        <title>The draft genome of Kipferlia bialata reveals reductive genome evolution in fornicate parasites.</title>
        <authorList>
            <person name="Tanifuji G."/>
            <person name="Takabayashi S."/>
            <person name="Kume K."/>
            <person name="Takagi M."/>
            <person name="Nakayama T."/>
            <person name="Kamikawa R."/>
            <person name="Inagaki Y."/>
            <person name="Hashimoto T."/>
        </authorList>
    </citation>
    <scope>NUCLEOTIDE SEQUENCE [LARGE SCALE GENOMIC DNA]</scope>
    <source>
        <strain evidence="2">NY0173</strain>
    </source>
</reference>
<evidence type="ECO:0008006" key="4">
    <source>
        <dbReference type="Google" id="ProtNLM"/>
    </source>
</evidence>
<comment type="caution">
    <text evidence="2">The sequence shown here is derived from an EMBL/GenBank/DDBJ whole genome shotgun (WGS) entry which is preliminary data.</text>
</comment>
<protein>
    <recommendedName>
        <fullName evidence="4">Saposin B-type domain-containing protein</fullName>
    </recommendedName>
</protein>
<dbReference type="EMBL" id="BDIP01000017">
    <property type="protein sequence ID" value="GIQ79508.1"/>
    <property type="molecule type" value="Genomic_DNA"/>
</dbReference>
<keyword evidence="1" id="KW-0732">Signal</keyword>
<feature type="signal peptide" evidence="1">
    <location>
        <begin position="1"/>
        <end position="15"/>
    </location>
</feature>
<organism evidence="2 3">
    <name type="scientific">Kipferlia bialata</name>
    <dbReference type="NCBI Taxonomy" id="797122"/>
    <lineage>
        <taxon>Eukaryota</taxon>
        <taxon>Metamonada</taxon>
        <taxon>Carpediemonas-like organisms</taxon>
        <taxon>Kipferlia</taxon>
    </lineage>
</organism>
<evidence type="ECO:0000256" key="1">
    <source>
        <dbReference type="SAM" id="SignalP"/>
    </source>
</evidence>
<feature type="chain" id="PRO_5039922450" description="Saposin B-type domain-containing protein" evidence="1">
    <location>
        <begin position="16"/>
        <end position="103"/>
    </location>
</feature>
<dbReference type="AlphaFoldDB" id="A0A9K3CNK4"/>
<name>A0A9K3CNK4_9EUKA</name>
<proteinExistence type="predicted"/>
<gene>
    <name evidence="2" type="ORF">KIPB_000159</name>
</gene>
<keyword evidence="3" id="KW-1185">Reference proteome</keyword>
<dbReference type="OrthoDB" id="69496at2759"/>
<sequence>MRVLALLAVVVLVCAASTKPMRFNNHHDPGEAHAPGEDGPHRHQVDLEMACLDICDVYGQCTQEENEEVSRCISLQMRYNNQVTELLIQGYTPDVMCEMIGVC</sequence>
<dbReference type="Proteomes" id="UP000265618">
    <property type="component" value="Unassembled WGS sequence"/>
</dbReference>
<accession>A0A9K3CNK4</accession>